<reference evidence="1 2" key="1">
    <citation type="submission" date="2017-03" db="EMBL/GenBank/DDBJ databases">
        <title>WGS assembly of Porphyra umbilicalis.</title>
        <authorList>
            <person name="Brawley S.H."/>
            <person name="Blouin N.A."/>
            <person name="Ficko-Blean E."/>
            <person name="Wheeler G.L."/>
            <person name="Lohr M."/>
            <person name="Goodson H.V."/>
            <person name="Jenkins J.W."/>
            <person name="Blaby-Haas C.E."/>
            <person name="Helliwell K.E."/>
            <person name="Chan C."/>
            <person name="Marriage T."/>
            <person name="Bhattacharya D."/>
            <person name="Klein A.S."/>
            <person name="Badis Y."/>
            <person name="Brodie J."/>
            <person name="Cao Y."/>
            <person name="Collen J."/>
            <person name="Dittami S.M."/>
            <person name="Gachon C.M."/>
            <person name="Green B.R."/>
            <person name="Karpowicz S."/>
            <person name="Kim J.W."/>
            <person name="Kudahl U."/>
            <person name="Lin S."/>
            <person name="Michel G."/>
            <person name="Mittag M."/>
            <person name="Olson B.J."/>
            <person name="Pangilinan J."/>
            <person name="Peng Y."/>
            <person name="Qiu H."/>
            <person name="Shu S."/>
            <person name="Singer J.T."/>
            <person name="Smith A.G."/>
            <person name="Sprecher B.N."/>
            <person name="Wagner V."/>
            <person name="Wang W."/>
            <person name="Wang Z.-Y."/>
            <person name="Yan J."/>
            <person name="Yarish C."/>
            <person name="Zoeuner-Riek S."/>
            <person name="Zhuang Y."/>
            <person name="Zou Y."/>
            <person name="Lindquist E.A."/>
            <person name="Grimwood J."/>
            <person name="Barry K."/>
            <person name="Rokhsar D.S."/>
            <person name="Schmutz J."/>
            <person name="Stiller J.W."/>
            <person name="Grossman A.R."/>
            <person name="Prochnik S.E."/>
        </authorList>
    </citation>
    <scope>NUCLEOTIDE SEQUENCE [LARGE SCALE GENOMIC DNA]</scope>
    <source>
        <strain evidence="1">4086291</strain>
    </source>
</reference>
<proteinExistence type="predicted"/>
<protein>
    <submittedName>
        <fullName evidence="1">Uncharacterized protein</fullName>
    </submittedName>
</protein>
<sequence length="201" mass="22093">MPFPGRAAIDNSAGVDAVEQGARPYEQAVGPLPRRSVSLADWGPAYRRELDRPGVRETHTTGTFRAIDGPAEGNCFRKRMSHMTHAMVPGPGDLGDSMTVIREACEAGYWRQSVEVREADSHREYPHAVSATNVVMTPPFLGRQGFEVAYALLTSARGFRDPERHGRGGPLTGNLVGWHQAEYPACPLSIRDAHYILVPSW</sequence>
<dbReference type="AlphaFoldDB" id="A0A1X6PA03"/>
<name>A0A1X6PA03_PORUM</name>
<dbReference type="EMBL" id="KV918830">
    <property type="protein sequence ID" value="OSX77722.1"/>
    <property type="molecule type" value="Genomic_DNA"/>
</dbReference>
<dbReference type="Proteomes" id="UP000218209">
    <property type="component" value="Unassembled WGS sequence"/>
</dbReference>
<evidence type="ECO:0000313" key="1">
    <source>
        <dbReference type="EMBL" id="OSX77722.1"/>
    </source>
</evidence>
<organism evidence="1 2">
    <name type="scientific">Porphyra umbilicalis</name>
    <name type="common">Purple laver</name>
    <name type="synonym">Red alga</name>
    <dbReference type="NCBI Taxonomy" id="2786"/>
    <lineage>
        <taxon>Eukaryota</taxon>
        <taxon>Rhodophyta</taxon>
        <taxon>Bangiophyceae</taxon>
        <taxon>Bangiales</taxon>
        <taxon>Bangiaceae</taxon>
        <taxon>Porphyra</taxon>
    </lineage>
</organism>
<keyword evidence="2" id="KW-1185">Reference proteome</keyword>
<accession>A0A1X6PA03</accession>
<gene>
    <name evidence="1" type="ORF">BU14_0136s0019</name>
</gene>
<evidence type="ECO:0000313" key="2">
    <source>
        <dbReference type="Proteomes" id="UP000218209"/>
    </source>
</evidence>